<evidence type="ECO:0000313" key="7">
    <source>
        <dbReference type="EMBL" id="ANZ77394.1"/>
    </source>
</evidence>
<dbReference type="InterPro" id="IPR036983">
    <property type="entry name" value="AIM24_sf"/>
</dbReference>
<evidence type="ECO:0000256" key="3">
    <source>
        <dbReference type="ARBA" id="ARBA00013287"/>
    </source>
</evidence>
<dbReference type="OrthoDB" id="5295771at2759"/>
<comment type="subcellular location">
    <subcellularLocation>
        <location evidence="1 6">Mitochondrion</location>
    </subcellularLocation>
</comment>
<gene>
    <name evidence="7" type="ORF">ATY40_BA7504673</name>
</gene>
<dbReference type="AlphaFoldDB" id="A0A1B2JH57"/>
<evidence type="ECO:0000256" key="6">
    <source>
        <dbReference type="RuleBase" id="RU363045"/>
    </source>
</evidence>
<keyword evidence="4" id="KW-0809">Transit peptide</keyword>
<accession>A0A1B2JH57</accession>
<evidence type="ECO:0000256" key="1">
    <source>
        <dbReference type="ARBA" id="ARBA00004173"/>
    </source>
</evidence>
<dbReference type="InterPro" id="IPR016031">
    <property type="entry name" value="Trp_RNA-bd_attenuator-like_dom"/>
</dbReference>
<dbReference type="InterPro" id="IPR002838">
    <property type="entry name" value="AIM24"/>
</dbReference>
<dbReference type="GO" id="GO:0007007">
    <property type="term" value="P:inner mitochondrial membrane organization"/>
    <property type="evidence" value="ECO:0007669"/>
    <property type="project" value="TreeGrafter"/>
</dbReference>
<evidence type="ECO:0000313" key="8">
    <source>
        <dbReference type="Proteomes" id="UP000094565"/>
    </source>
</evidence>
<comment type="similarity">
    <text evidence="2 6">Belongs to the AIM24 family.</text>
</comment>
<evidence type="ECO:0000256" key="5">
    <source>
        <dbReference type="ARBA" id="ARBA00023128"/>
    </source>
</evidence>
<name>A0A1B2JH57_PICPA</name>
<protein>
    <recommendedName>
        <fullName evidence="3 6">Altered inheritance of mitochondria protein 24, mitochondrial</fullName>
    </recommendedName>
</protein>
<evidence type="ECO:0000256" key="2">
    <source>
        <dbReference type="ARBA" id="ARBA00009322"/>
    </source>
</evidence>
<keyword evidence="5 6" id="KW-0496">Mitochondrion</keyword>
<dbReference type="SUPFAM" id="SSF51219">
    <property type="entry name" value="TRAP-like"/>
    <property type="match status" value="1"/>
</dbReference>
<organism evidence="7 8">
    <name type="scientific">Komagataella pastoris</name>
    <name type="common">Yeast</name>
    <name type="synonym">Pichia pastoris</name>
    <dbReference type="NCBI Taxonomy" id="4922"/>
    <lineage>
        <taxon>Eukaryota</taxon>
        <taxon>Fungi</taxon>
        <taxon>Dikarya</taxon>
        <taxon>Ascomycota</taxon>
        <taxon>Saccharomycotina</taxon>
        <taxon>Pichiomycetes</taxon>
        <taxon>Pichiales</taxon>
        <taxon>Pichiaceae</taxon>
        <taxon>Komagataella</taxon>
    </lineage>
</organism>
<dbReference type="Proteomes" id="UP000094565">
    <property type="component" value="Chromosome 4"/>
</dbReference>
<dbReference type="Pfam" id="PF01987">
    <property type="entry name" value="AIM24"/>
    <property type="match status" value="1"/>
</dbReference>
<dbReference type="Gene3D" id="3.60.160.10">
    <property type="entry name" value="Mitochondrial biogenesis AIM24"/>
    <property type="match status" value="1"/>
</dbReference>
<sequence length="329" mass="36651">MRPHRRYISFQAIKSIFSSSKNSNEVLKPIKKLPTVSGAGPFAEPATFDIIGNPNALLNVKLPSSTILNLQFNNQQNNIVAVNGDISQLHTELGKLGTLTNSFLYQRCFNINPISLLLSSTSTNANFLSLKTSEKDQWSVVNKSSLVAWSGNGMTVEPSGKGLQLSGKGVFALSHPGNLFEIKLLEGESIYLAPSTVVAYDNLNPFKYQFINNRKVLLDISIPEFNALSKLKSSINTQWKKVNAKLTSKTEDVEQELVVKDSAKGIERANQFFGYLASLYRRFLTNKADELMVEFKGPQTLIVSNDLISNRRYFTGQELEDIFSKQTKQ</sequence>
<dbReference type="PANTHER" id="PTHR36959:SF2">
    <property type="entry name" value="ALTERED INHERITANCE OF MITOCHONDRIA PROTEIN 24, MITOCHONDRIAL"/>
    <property type="match status" value="1"/>
</dbReference>
<keyword evidence="8" id="KW-1185">Reference proteome</keyword>
<evidence type="ECO:0000256" key="4">
    <source>
        <dbReference type="ARBA" id="ARBA00022946"/>
    </source>
</evidence>
<proteinExistence type="inferred from homology"/>
<dbReference type="PANTHER" id="PTHR36959">
    <property type="entry name" value="ALTERED INHERITANCE OF MITOCHONDRIA PROTEIN 24, MITOCHONDRIAL"/>
    <property type="match status" value="1"/>
</dbReference>
<reference evidence="7 8" key="1">
    <citation type="submission" date="2016-02" db="EMBL/GenBank/DDBJ databases">
        <title>Comparative genomic and transcriptomic foundation for Pichia pastoris.</title>
        <authorList>
            <person name="Love K.R."/>
            <person name="Shah K.A."/>
            <person name="Whittaker C.A."/>
            <person name="Wu J."/>
            <person name="Bartlett M.C."/>
            <person name="Ma D."/>
            <person name="Leeson R.L."/>
            <person name="Priest M."/>
            <person name="Young S.K."/>
            <person name="Love J.C."/>
        </authorList>
    </citation>
    <scope>NUCLEOTIDE SEQUENCE [LARGE SCALE GENOMIC DNA]</scope>
    <source>
        <strain evidence="7 8">ATCC 28485</strain>
    </source>
</reference>
<dbReference type="GO" id="GO:0005743">
    <property type="term" value="C:mitochondrial inner membrane"/>
    <property type="evidence" value="ECO:0007669"/>
    <property type="project" value="TreeGrafter"/>
</dbReference>
<dbReference type="EMBL" id="CP014587">
    <property type="protein sequence ID" value="ANZ77394.1"/>
    <property type="molecule type" value="Genomic_DNA"/>
</dbReference>